<dbReference type="SUPFAM" id="SSF53756">
    <property type="entry name" value="UDP-Glycosyltransferase/glycogen phosphorylase"/>
    <property type="match status" value="1"/>
</dbReference>
<sequence>MRVLIAVETHFYKTPDGTIWTEAQNDKEFWGRYLEVFKEVHVLARVANVSEYNIKWKRANGDNVLFHQLPNYTGPYEYIQKLSKIKREIKIAILNCDVAILRVAGAISTLAWRELKRKSIPFGVEVCGDPWESLKPGTVKSFTRPLARLMSTVNLKKQCKEAITSSYVTKETLQKRYPPKKGTYTCGISDVNLPEEAYLKKIPSTSNISLRILNVGSMETLYKAQNIQLMAIKVCVEKGLDVHLQLIGEGRCRPQFESLAKELGVEDYVDFLGMISGAEEVRKYLDSADLFIMPSMVEGLPRALVEAMARSVPCIATNVGGIPELLPLENLIKPNDYMELASKIETLINDKEKLKIMGETNYFKAMEFNSSSLSEQRRGFYGNLFNKAMMDRRK</sequence>
<evidence type="ECO:0000259" key="1">
    <source>
        <dbReference type="Pfam" id="PF00534"/>
    </source>
</evidence>
<dbReference type="RefSeq" id="WP_074107094.1">
    <property type="nucleotide sequence ID" value="NZ_LVWI01000030.1"/>
</dbReference>
<evidence type="ECO:0000313" key="2">
    <source>
        <dbReference type="EMBL" id="OKP88583.1"/>
    </source>
</evidence>
<organism evidence="2 3">
    <name type="scientific">Paenibacillus helianthi</name>
    <dbReference type="NCBI Taxonomy" id="1349432"/>
    <lineage>
        <taxon>Bacteria</taxon>
        <taxon>Bacillati</taxon>
        <taxon>Bacillota</taxon>
        <taxon>Bacilli</taxon>
        <taxon>Bacillales</taxon>
        <taxon>Paenibacillaceae</taxon>
        <taxon>Paenibacillus</taxon>
    </lineage>
</organism>
<comment type="caution">
    <text evidence="2">The sequence shown here is derived from an EMBL/GenBank/DDBJ whole genome shotgun (WGS) entry which is preliminary data.</text>
</comment>
<accession>A0ABX3ETZ3</accession>
<dbReference type="EMBL" id="LVWI01000030">
    <property type="protein sequence ID" value="OKP88583.1"/>
    <property type="molecule type" value="Genomic_DNA"/>
</dbReference>
<dbReference type="Proteomes" id="UP000186058">
    <property type="component" value="Unassembled WGS sequence"/>
</dbReference>
<dbReference type="InterPro" id="IPR001296">
    <property type="entry name" value="Glyco_trans_1"/>
</dbReference>
<evidence type="ECO:0000313" key="3">
    <source>
        <dbReference type="Proteomes" id="UP000186058"/>
    </source>
</evidence>
<name>A0ABX3ETZ3_9BACL</name>
<dbReference type="PANTHER" id="PTHR12526">
    <property type="entry name" value="GLYCOSYLTRANSFERASE"/>
    <property type="match status" value="1"/>
</dbReference>
<feature type="domain" description="Glycosyl transferase family 1" evidence="1">
    <location>
        <begin position="212"/>
        <end position="361"/>
    </location>
</feature>
<dbReference type="Gene3D" id="3.40.50.2000">
    <property type="entry name" value="Glycogen Phosphorylase B"/>
    <property type="match status" value="2"/>
</dbReference>
<protein>
    <recommendedName>
        <fullName evidence="1">Glycosyl transferase family 1 domain-containing protein</fullName>
    </recommendedName>
</protein>
<reference evidence="2 3" key="1">
    <citation type="submission" date="2016-03" db="EMBL/GenBank/DDBJ databases">
        <authorList>
            <person name="Sant'Anna F.H."/>
            <person name="Ambrosini A."/>
            <person name="Souza R."/>
            <person name="Bach E."/>
            <person name="Fernandes G."/>
            <person name="Balsanelli E."/>
            <person name="Baura V.A."/>
            <person name="Souza E.M."/>
            <person name="Passaglia L."/>
        </authorList>
    </citation>
    <scope>NUCLEOTIDE SEQUENCE [LARGE SCALE GENOMIC DNA]</scope>
    <source>
        <strain evidence="2 3">P26E</strain>
    </source>
</reference>
<keyword evidence="3" id="KW-1185">Reference proteome</keyword>
<gene>
    <name evidence="2" type="ORF">A3844_07780</name>
</gene>
<dbReference type="Pfam" id="PF00534">
    <property type="entry name" value="Glycos_transf_1"/>
    <property type="match status" value="1"/>
</dbReference>
<proteinExistence type="predicted"/>